<proteinExistence type="predicted"/>
<dbReference type="InterPro" id="IPR036047">
    <property type="entry name" value="F-box-like_dom_sf"/>
</dbReference>
<dbReference type="EMBL" id="KB007894">
    <property type="protein sequence ID" value="ELR21945.1"/>
    <property type="molecule type" value="Genomic_DNA"/>
</dbReference>
<dbReference type="InterPro" id="IPR001810">
    <property type="entry name" value="F-box_dom"/>
</dbReference>
<protein>
    <submittedName>
        <fullName evidence="3">Fbox domain containing protein</fullName>
    </submittedName>
</protein>
<sequence length="167" mass="18771">MSEAVEMSHEEGGDACLLLEALSNELLLHVLGFLELAPELNRVSMACRTLNELAHAPTLWRCVRFPRLAPLITPPQHRIGSSKAVGGAGDEDEASVLHKDQQSQQQKQEVQVFPDLLLQHVVARHSKDVREIDLSLVPFTQSTCRMNEDQVGELLREVFVRCTRLER</sequence>
<accession>L8H9T0</accession>
<dbReference type="VEuPathDB" id="AmoebaDB:ACA1_046650"/>
<dbReference type="Proteomes" id="UP000011083">
    <property type="component" value="Unassembled WGS sequence"/>
</dbReference>
<evidence type="ECO:0000313" key="3">
    <source>
        <dbReference type="EMBL" id="ELR21945.1"/>
    </source>
</evidence>
<evidence type="ECO:0000256" key="1">
    <source>
        <dbReference type="SAM" id="MobiDB-lite"/>
    </source>
</evidence>
<dbReference type="GeneID" id="14922863"/>
<dbReference type="AlphaFoldDB" id="L8H9T0"/>
<evidence type="ECO:0000313" key="4">
    <source>
        <dbReference type="Proteomes" id="UP000011083"/>
    </source>
</evidence>
<keyword evidence="4" id="KW-1185">Reference proteome</keyword>
<feature type="domain" description="F-box" evidence="2">
    <location>
        <begin position="24"/>
        <end position="65"/>
    </location>
</feature>
<feature type="region of interest" description="Disordered" evidence="1">
    <location>
        <begin position="76"/>
        <end position="101"/>
    </location>
</feature>
<name>L8H9T0_ACACF</name>
<reference evidence="3 4" key="1">
    <citation type="journal article" date="2013" name="Genome Biol.">
        <title>Genome of Acanthamoeba castellanii highlights extensive lateral gene transfer and early evolution of tyrosine kinase signaling.</title>
        <authorList>
            <person name="Clarke M."/>
            <person name="Lohan A.J."/>
            <person name="Liu B."/>
            <person name="Lagkouvardos I."/>
            <person name="Roy S."/>
            <person name="Zafar N."/>
            <person name="Bertelli C."/>
            <person name="Schilde C."/>
            <person name="Kianianmomeni A."/>
            <person name="Burglin T.R."/>
            <person name="Frech C."/>
            <person name="Turcotte B."/>
            <person name="Kopec K.O."/>
            <person name="Synnott J.M."/>
            <person name="Choo C."/>
            <person name="Paponov I."/>
            <person name="Finkler A."/>
            <person name="Soon Heng Tan C."/>
            <person name="Hutchins A.P."/>
            <person name="Weinmeier T."/>
            <person name="Rattei T."/>
            <person name="Chu J.S."/>
            <person name="Gimenez G."/>
            <person name="Irimia M."/>
            <person name="Rigden D.J."/>
            <person name="Fitzpatrick D.A."/>
            <person name="Lorenzo-Morales J."/>
            <person name="Bateman A."/>
            <person name="Chiu C.H."/>
            <person name="Tang P."/>
            <person name="Hegemann P."/>
            <person name="Fromm H."/>
            <person name="Raoult D."/>
            <person name="Greub G."/>
            <person name="Miranda-Saavedra D."/>
            <person name="Chen N."/>
            <person name="Nash P."/>
            <person name="Ginger M.L."/>
            <person name="Horn M."/>
            <person name="Schaap P."/>
            <person name="Caler L."/>
            <person name="Loftus B."/>
        </authorList>
    </citation>
    <scope>NUCLEOTIDE SEQUENCE [LARGE SCALE GENOMIC DNA]</scope>
    <source>
        <strain evidence="3 4">Neff</strain>
    </source>
</reference>
<dbReference type="RefSeq" id="XP_004347777.1">
    <property type="nucleotide sequence ID" value="XM_004347727.1"/>
</dbReference>
<dbReference type="Gene3D" id="1.20.1280.50">
    <property type="match status" value="1"/>
</dbReference>
<dbReference type="Pfam" id="PF12937">
    <property type="entry name" value="F-box-like"/>
    <property type="match status" value="1"/>
</dbReference>
<dbReference type="KEGG" id="acan:ACA1_046650"/>
<dbReference type="SUPFAM" id="SSF81383">
    <property type="entry name" value="F-box domain"/>
    <property type="match status" value="1"/>
</dbReference>
<gene>
    <name evidence="3" type="ORF">ACA1_046650</name>
</gene>
<organism evidence="3 4">
    <name type="scientific">Acanthamoeba castellanii (strain ATCC 30010 / Neff)</name>
    <dbReference type="NCBI Taxonomy" id="1257118"/>
    <lineage>
        <taxon>Eukaryota</taxon>
        <taxon>Amoebozoa</taxon>
        <taxon>Discosea</taxon>
        <taxon>Longamoebia</taxon>
        <taxon>Centramoebida</taxon>
        <taxon>Acanthamoebidae</taxon>
        <taxon>Acanthamoeba</taxon>
    </lineage>
</organism>
<evidence type="ECO:0000259" key="2">
    <source>
        <dbReference type="Pfam" id="PF12937"/>
    </source>
</evidence>